<evidence type="ECO:0000256" key="1">
    <source>
        <dbReference type="ARBA" id="ARBA00023125"/>
    </source>
</evidence>
<dbReference type="PANTHER" id="PTHR30461:SF2">
    <property type="entry name" value="SERINE RECOMBINASE PINE-RELATED"/>
    <property type="match status" value="1"/>
</dbReference>
<dbReference type="AlphaFoldDB" id="A0A926I086"/>
<organism evidence="4 5">
    <name type="scientific">Ligaoa zhengdingensis</name>
    <dbReference type="NCBI Taxonomy" id="2763658"/>
    <lineage>
        <taxon>Bacteria</taxon>
        <taxon>Bacillati</taxon>
        <taxon>Bacillota</taxon>
        <taxon>Clostridia</taxon>
        <taxon>Eubacteriales</taxon>
        <taxon>Oscillospiraceae</taxon>
        <taxon>Ligaoa</taxon>
    </lineage>
</organism>
<dbReference type="SMART" id="SM00857">
    <property type="entry name" value="Resolvase"/>
    <property type="match status" value="1"/>
</dbReference>
<protein>
    <submittedName>
        <fullName evidence="4">Recombinase family protein</fullName>
    </submittedName>
</protein>
<dbReference type="Proteomes" id="UP000653127">
    <property type="component" value="Unassembled WGS sequence"/>
</dbReference>
<dbReference type="PANTHER" id="PTHR30461">
    <property type="entry name" value="DNA-INVERTASE FROM LAMBDOID PROPHAGE"/>
    <property type="match status" value="1"/>
</dbReference>
<dbReference type="CDD" id="cd00338">
    <property type="entry name" value="Ser_Recombinase"/>
    <property type="match status" value="1"/>
</dbReference>
<sequence length="132" mass="15098">MKVFLYIRVACADQLAAASQREELEHYAKDKDYEVAAAVAADGISGVHTEGIMNFLLNEAKRQGIGTILTRDTSRISRDTSSFMRFERKFRENGIRFEYLSKPDNELPVTPMMEAFETAYKKRRTKAPKHFG</sequence>
<dbReference type="RefSeq" id="WP_249282800.1">
    <property type="nucleotide sequence ID" value="NZ_JACRST010000008.1"/>
</dbReference>
<reference evidence="4" key="1">
    <citation type="submission" date="2020-08" db="EMBL/GenBank/DDBJ databases">
        <title>Genome public.</title>
        <authorList>
            <person name="Liu C."/>
            <person name="Sun Q."/>
        </authorList>
    </citation>
    <scope>NUCLEOTIDE SEQUENCE</scope>
    <source>
        <strain evidence="4">NSJ-31</strain>
    </source>
</reference>
<evidence type="ECO:0000256" key="2">
    <source>
        <dbReference type="ARBA" id="ARBA00023172"/>
    </source>
</evidence>
<keyword evidence="2" id="KW-0233">DNA recombination</keyword>
<name>A0A926I086_9FIRM</name>
<dbReference type="InterPro" id="IPR036162">
    <property type="entry name" value="Resolvase-like_N_sf"/>
</dbReference>
<accession>A0A926I086</accession>
<dbReference type="Pfam" id="PF00239">
    <property type="entry name" value="Resolvase"/>
    <property type="match status" value="1"/>
</dbReference>
<feature type="domain" description="Resolvase/invertase-type recombinase catalytic" evidence="3">
    <location>
        <begin position="3"/>
        <end position="129"/>
    </location>
</feature>
<dbReference type="InterPro" id="IPR050639">
    <property type="entry name" value="SSR_resolvase"/>
</dbReference>
<dbReference type="GO" id="GO:0000150">
    <property type="term" value="F:DNA strand exchange activity"/>
    <property type="evidence" value="ECO:0007669"/>
    <property type="project" value="InterPro"/>
</dbReference>
<keyword evidence="5" id="KW-1185">Reference proteome</keyword>
<evidence type="ECO:0000259" key="3">
    <source>
        <dbReference type="SMART" id="SM00857"/>
    </source>
</evidence>
<dbReference type="SUPFAM" id="SSF53041">
    <property type="entry name" value="Resolvase-like"/>
    <property type="match status" value="1"/>
</dbReference>
<evidence type="ECO:0000313" key="5">
    <source>
        <dbReference type="Proteomes" id="UP000653127"/>
    </source>
</evidence>
<dbReference type="InterPro" id="IPR006119">
    <property type="entry name" value="Resolv_N"/>
</dbReference>
<gene>
    <name evidence="4" type="ORF">H8711_07210</name>
</gene>
<dbReference type="Gene3D" id="3.40.50.1390">
    <property type="entry name" value="Resolvase, N-terminal catalytic domain"/>
    <property type="match status" value="1"/>
</dbReference>
<evidence type="ECO:0000313" key="4">
    <source>
        <dbReference type="EMBL" id="MBC8546722.1"/>
    </source>
</evidence>
<dbReference type="GO" id="GO:0003677">
    <property type="term" value="F:DNA binding"/>
    <property type="evidence" value="ECO:0007669"/>
    <property type="project" value="UniProtKB-KW"/>
</dbReference>
<keyword evidence="1" id="KW-0238">DNA-binding</keyword>
<dbReference type="EMBL" id="JACRST010000008">
    <property type="protein sequence ID" value="MBC8546722.1"/>
    <property type="molecule type" value="Genomic_DNA"/>
</dbReference>
<comment type="caution">
    <text evidence="4">The sequence shown here is derived from an EMBL/GenBank/DDBJ whole genome shotgun (WGS) entry which is preliminary data.</text>
</comment>
<proteinExistence type="predicted"/>